<dbReference type="GO" id="GO:0006357">
    <property type="term" value="P:regulation of transcription by RNA polymerase II"/>
    <property type="evidence" value="ECO:0007669"/>
    <property type="project" value="TreeGrafter"/>
</dbReference>
<dbReference type="Pfam" id="PF10545">
    <property type="entry name" value="MADF_DNA_bdg"/>
    <property type="match status" value="1"/>
</dbReference>
<feature type="domain" description="MADF" evidence="1">
    <location>
        <begin position="27"/>
        <end position="129"/>
    </location>
</feature>
<dbReference type="Proteomes" id="UP000271889">
    <property type="component" value="Unassembled WGS sequence"/>
</dbReference>
<dbReference type="PROSITE" id="PS51029">
    <property type="entry name" value="MADF"/>
    <property type="match status" value="1"/>
</dbReference>
<evidence type="ECO:0000313" key="3">
    <source>
        <dbReference type="Proteomes" id="UP000271889"/>
    </source>
</evidence>
<name>A0A3P6RUV6_CYLGO</name>
<dbReference type="GO" id="GO:0005634">
    <property type="term" value="C:nucleus"/>
    <property type="evidence" value="ECO:0007669"/>
    <property type="project" value="TreeGrafter"/>
</dbReference>
<gene>
    <name evidence="2" type="ORF">CGOC_LOCUS583</name>
</gene>
<dbReference type="AlphaFoldDB" id="A0A3P6RUV6"/>
<evidence type="ECO:0000313" key="2">
    <source>
        <dbReference type="EMBL" id="VDK45728.1"/>
    </source>
</evidence>
<reference evidence="2 3" key="1">
    <citation type="submission" date="2018-11" db="EMBL/GenBank/DDBJ databases">
        <authorList>
            <consortium name="Pathogen Informatics"/>
        </authorList>
    </citation>
    <scope>NUCLEOTIDE SEQUENCE [LARGE SCALE GENOMIC DNA]</scope>
</reference>
<organism evidence="2 3">
    <name type="scientific">Cylicostephanus goldi</name>
    <name type="common">Nematode worm</name>
    <dbReference type="NCBI Taxonomy" id="71465"/>
    <lineage>
        <taxon>Eukaryota</taxon>
        <taxon>Metazoa</taxon>
        <taxon>Ecdysozoa</taxon>
        <taxon>Nematoda</taxon>
        <taxon>Chromadorea</taxon>
        <taxon>Rhabditida</taxon>
        <taxon>Rhabditina</taxon>
        <taxon>Rhabditomorpha</taxon>
        <taxon>Strongyloidea</taxon>
        <taxon>Strongylidae</taxon>
        <taxon>Cylicostephanus</taxon>
    </lineage>
</organism>
<protein>
    <recommendedName>
        <fullName evidence="1">MADF domain-containing protein</fullName>
    </recommendedName>
</protein>
<evidence type="ECO:0000259" key="1">
    <source>
        <dbReference type="PROSITE" id="PS51029"/>
    </source>
</evidence>
<keyword evidence="3" id="KW-1185">Reference proteome</keyword>
<dbReference type="GO" id="GO:0005667">
    <property type="term" value="C:transcription regulator complex"/>
    <property type="evidence" value="ECO:0007669"/>
    <property type="project" value="TreeGrafter"/>
</dbReference>
<dbReference type="PANTHER" id="PTHR12243:SF69">
    <property type="entry name" value="SI:CH73-59F11.3"/>
    <property type="match status" value="1"/>
</dbReference>
<dbReference type="PANTHER" id="PTHR12243">
    <property type="entry name" value="MADF DOMAIN TRANSCRIPTION FACTOR"/>
    <property type="match status" value="1"/>
</dbReference>
<dbReference type="InterPro" id="IPR006578">
    <property type="entry name" value="MADF-dom"/>
</dbReference>
<accession>A0A3P6RUV6</accession>
<dbReference type="EMBL" id="UYRV01000871">
    <property type="protein sequence ID" value="VDK45728.1"/>
    <property type="molecule type" value="Genomic_DNA"/>
</dbReference>
<sequence>MTEFNLSKVKRARPESIIRLNDTEKHYLVEVVERHPSLWYDRDPNFKSYTARASEWRSVSEDMETEFGYPFEVDALQKIFKNLRDVYIRKRREFQDVLRKSSGSESGALEKITSWPFYRELAFLESSTDQGERYTNIDVEELENVVDANENATEQVRVEQLTTMLKAGFEAPDKYESIAQSLAAELREFHLYDPRGAEEFTLRIHQIQLELSRSLLNAKKISRINTHGILIRALVSRSKHGVLSVKDKVFMERPHTCTSCSRASIMTSVLCSFFPWNANQQGQLIRPMPSSEMLQLDC</sequence>
<proteinExistence type="predicted"/>
<dbReference type="SMART" id="SM00595">
    <property type="entry name" value="MADF"/>
    <property type="match status" value="1"/>
</dbReference>
<dbReference type="InterPro" id="IPR039353">
    <property type="entry name" value="TF_Adf1"/>
</dbReference>